<evidence type="ECO:0000313" key="2">
    <source>
        <dbReference type="Proteomes" id="UP000309992"/>
    </source>
</evidence>
<organism evidence="1 2">
    <name type="scientific">Prauserella endophytica</name>
    <dbReference type="NCBI Taxonomy" id="1592324"/>
    <lineage>
        <taxon>Bacteria</taxon>
        <taxon>Bacillati</taxon>
        <taxon>Actinomycetota</taxon>
        <taxon>Actinomycetes</taxon>
        <taxon>Pseudonocardiales</taxon>
        <taxon>Pseudonocardiaceae</taxon>
        <taxon>Prauserella</taxon>
        <taxon>Prauserella coralliicola group</taxon>
    </lineage>
</organism>
<protein>
    <recommendedName>
        <fullName evidence="3">WXG100 family type VII secretion target</fullName>
    </recommendedName>
</protein>
<reference evidence="1 2" key="1">
    <citation type="journal article" date="2015" name="Antonie Van Leeuwenhoek">
        <title>Prauserella endophytica sp. nov., an endophytic actinobacterium isolated from Tamarix taklamakanensis.</title>
        <authorList>
            <person name="Liu J.M."/>
            <person name="Habden X."/>
            <person name="Guo L."/>
            <person name="Tuo L."/>
            <person name="Jiang Z.K."/>
            <person name="Liu S.W."/>
            <person name="Liu X.F."/>
            <person name="Chen L."/>
            <person name="Li R.F."/>
            <person name="Zhang Y.Q."/>
            <person name="Sun C.H."/>
        </authorList>
    </citation>
    <scope>NUCLEOTIDE SEQUENCE [LARGE SCALE GENOMIC DNA]</scope>
    <source>
        <strain evidence="1 2">CGMCC 4.7182</strain>
    </source>
</reference>
<dbReference type="EMBL" id="SWMS01000032">
    <property type="protein sequence ID" value="TKG61026.1"/>
    <property type="molecule type" value="Genomic_DNA"/>
</dbReference>
<evidence type="ECO:0000313" key="1">
    <source>
        <dbReference type="EMBL" id="TKG61026.1"/>
    </source>
</evidence>
<keyword evidence="2" id="KW-1185">Reference proteome</keyword>
<gene>
    <name evidence="1" type="ORF">FCN18_33995</name>
</gene>
<accession>A0ABY2RVK7</accession>
<dbReference type="RefSeq" id="WP_137097086.1">
    <property type="nucleotide sequence ID" value="NZ_SWMS01000032.1"/>
</dbReference>
<sequence length="311" mass="33229">MRKGWIEDGNARAHDWEQRWIRFAVGNENAFLAVAEAFALYQAVYLEARRALDQAVKGLIERFEAKITTSPAEAPAAGPNWFAALLAGAGVVGVTIVTGGSTLPWLVSAGAIGAATAALQEQAGKSPAKYEAVDPGRWSHLLNGFREEVTRQLNQFAGEIDSVRDNLDTRIAEIRNGHSMDPPALDESIKDIPPHGRNIVPGQLKGGVSRWLDPKVDSLAANSREYRAGVDTIAAADWGSSSGFPAIPLAGQNFGSRAVSLGQEAVDKHDTMVDSLRQYGEALRYVADTAQAAEDNAVGIMNNLLATVEGL</sequence>
<dbReference type="Proteomes" id="UP000309992">
    <property type="component" value="Unassembled WGS sequence"/>
</dbReference>
<name>A0ABY2RVK7_9PSEU</name>
<comment type="caution">
    <text evidence="1">The sequence shown here is derived from an EMBL/GenBank/DDBJ whole genome shotgun (WGS) entry which is preliminary data.</text>
</comment>
<proteinExistence type="predicted"/>
<evidence type="ECO:0008006" key="3">
    <source>
        <dbReference type="Google" id="ProtNLM"/>
    </source>
</evidence>